<evidence type="ECO:0000313" key="3">
    <source>
        <dbReference type="Proteomes" id="UP000317039"/>
    </source>
</evidence>
<dbReference type="RefSeq" id="WP_143979344.1">
    <property type="nucleotide sequence ID" value="NZ_CP041695.1"/>
</dbReference>
<dbReference type="SUPFAM" id="SSF69572">
    <property type="entry name" value="Activating enzymes of the ubiquitin-like proteins"/>
    <property type="match status" value="1"/>
</dbReference>
<dbReference type="Pfam" id="PF00899">
    <property type="entry name" value="ThiF"/>
    <property type="match status" value="1"/>
</dbReference>
<dbReference type="PANTHER" id="PTHR43267">
    <property type="entry name" value="TRNA THREONYLCARBAMOYLADENOSINE DEHYDRATASE"/>
    <property type="match status" value="1"/>
</dbReference>
<name>A0A516NFF0_9NOCA</name>
<proteinExistence type="predicted"/>
<reference evidence="2 3" key="1">
    <citation type="submission" date="2019-07" db="EMBL/GenBank/DDBJ databases">
        <title>Complete Genome Sequence and Methylome Analysis of Nocardia otitidis-caviarum NEB252.</title>
        <authorList>
            <person name="Fomenkov A."/>
            <person name="Anton B.P."/>
            <person name="Vincze T."/>
            <person name="Roberts R.J."/>
        </authorList>
    </citation>
    <scope>NUCLEOTIDE SEQUENCE [LARGE SCALE GENOMIC DNA]</scope>
    <source>
        <strain evidence="2 3">NEB252</strain>
    </source>
</reference>
<dbReference type="InterPro" id="IPR000415">
    <property type="entry name" value="Nitroreductase-like"/>
</dbReference>
<dbReference type="InterPro" id="IPR000594">
    <property type="entry name" value="ThiF_NAD_FAD-bd"/>
</dbReference>
<dbReference type="GO" id="GO:0008641">
    <property type="term" value="F:ubiquitin-like modifier activating enzyme activity"/>
    <property type="evidence" value="ECO:0007669"/>
    <property type="project" value="InterPro"/>
</dbReference>
<dbReference type="GO" id="GO:0016491">
    <property type="term" value="F:oxidoreductase activity"/>
    <property type="evidence" value="ECO:0007669"/>
    <property type="project" value="InterPro"/>
</dbReference>
<dbReference type="KEGG" id="nod:FOH10_01585"/>
<dbReference type="AlphaFoldDB" id="A0A516NFF0"/>
<accession>A0A516NFF0</accession>
<gene>
    <name evidence="2" type="ORF">FOH10_01585</name>
</gene>
<dbReference type="Proteomes" id="UP000317039">
    <property type="component" value="Chromosome"/>
</dbReference>
<dbReference type="Gene3D" id="3.40.50.720">
    <property type="entry name" value="NAD(P)-binding Rossmann-like Domain"/>
    <property type="match status" value="1"/>
</dbReference>
<dbReference type="GeneID" id="80331092"/>
<dbReference type="InterPro" id="IPR045886">
    <property type="entry name" value="ThiF/MoeB/HesA"/>
</dbReference>
<dbReference type="SUPFAM" id="SSF55469">
    <property type="entry name" value="FMN-dependent nitroreductase-like"/>
    <property type="match status" value="1"/>
</dbReference>
<sequence length="714" mass="76086">MATDGVAADAYRPLFFDESDLGDAAELARLRADGGVTFRDLRDLLRAEFNGLVSRPQLAETIDSDRWIYYPWRGTVLGLPGPETMRAIRLDRNRNKITRAEQETLARQKIGIVGQSVGHSIAHVLVMEGTCGELRLADFDTVELSNLNRLPGTLFDIGVNKAVVAARRVAELDPYLPVRVFTGGVDGDNVDAFLDGLSLVVEECDSLDIKLTVREAARRRAIPVIMDTSDRGLLDVERFDLEPTRPPFHGLLGDTRSADLRGLTTREKAPHVVRILDAAGFSASMAASLVEVGETISSWPQLGGDVHLGAAIAATAVRQLGLGRKLPSGRTRVDLESCLDAIAEPVPPGEAAWPEADPESAPRSGVAAVLAAAQCAPSGGNAQPWTLRCTDDAIEIALAPERSTVIDIGYRGSALAVGAALYNARVAAAAAGLLGSSRLLTNGAAPLTAVLTLGDGSDPALACDYSAILDRHTNRHFGTGAALDADILAGLARVAEAAGGALRCAVTRSAVTSAADLLGTADRCRYLTPQMHAEMFSELRGPGDDLRTGLDLRSMEFAPYEAATLGIGRRADVMARLRDFDGGEALGSYTRDRVLSSSALVAVTYRVPPPDDGDELAGYARAGEVVQRVWIEAERYGLAVQPVSPAFLFARRPAELSTVSPEFADTLTSLQGRFLDLLEVPEHETMALVLRLSYAADATVRSRRLPVPDADTRG</sequence>
<dbReference type="NCBIfam" id="NF005901">
    <property type="entry name" value="PRK07877.1"/>
    <property type="match status" value="1"/>
</dbReference>
<evidence type="ECO:0000313" key="2">
    <source>
        <dbReference type="EMBL" id="QDP77632.1"/>
    </source>
</evidence>
<evidence type="ECO:0000259" key="1">
    <source>
        <dbReference type="Pfam" id="PF00899"/>
    </source>
</evidence>
<dbReference type="PANTHER" id="PTHR43267:SF3">
    <property type="entry name" value="THIF PROTEIN"/>
    <property type="match status" value="1"/>
</dbReference>
<protein>
    <submittedName>
        <fullName evidence="2">Rv1355c family protein</fullName>
    </submittedName>
</protein>
<dbReference type="GO" id="GO:0061503">
    <property type="term" value="F:tRNA threonylcarbamoyladenosine dehydratase"/>
    <property type="evidence" value="ECO:0007669"/>
    <property type="project" value="TreeGrafter"/>
</dbReference>
<feature type="domain" description="THIF-type NAD/FAD binding fold" evidence="1">
    <location>
        <begin position="91"/>
        <end position="226"/>
    </location>
</feature>
<dbReference type="GO" id="GO:0061504">
    <property type="term" value="P:cyclic threonylcarbamoyladenosine biosynthetic process"/>
    <property type="evidence" value="ECO:0007669"/>
    <property type="project" value="TreeGrafter"/>
</dbReference>
<organism evidence="2 3">
    <name type="scientific">Nocardia otitidiscaviarum</name>
    <dbReference type="NCBI Taxonomy" id="1823"/>
    <lineage>
        <taxon>Bacteria</taxon>
        <taxon>Bacillati</taxon>
        <taxon>Actinomycetota</taxon>
        <taxon>Actinomycetes</taxon>
        <taxon>Mycobacteriales</taxon>
        <taxon>Nocardiaceae</taxon>
        <taxon>Nocardia</taxon>
    </lineage>
</organism>
<dbReference type="EMBL" id="CP041695">
    <property type="protein sequence ID" value="QDP77632.1"/>
    <property type="molecule type" value="Genomic_DNA"/>
</dbReference>
<dbReference type="Gene3D" id="3.40.109.10">
    <property type="entry name" value="NADH Oxidase"/>
    <property type="match status" value="1"/>
</dbReference>
<dbReference type="CDD" id="cd01483">
    <property type="entry name" value="E1_enzyme_family"/>
    <property type="match status" value="1"/>
</dbReference>
<dbReference type="InterPro" id="IPR035985">
    <property type="entry name" value="Ubiquitin-activating_enz"/>
</dbReference>